<keyword evidence="3" id="KW-1185">Reference proteome</keyword>
<feature type="transmembrane region" description="Helical" evidence="1">
    <location>
        <begin position="70"/>
        <end position="89"/>
    </location>
</feature>
<keyword evidence="1" id="KW-0812">Transmembrane</keyword>
<reference evidence="2 3" key="2">
    <citation type="journal article" date="2011" name="Stand. Genomic Sci.">
        <title>Complete genome sequence of Leadbetterella byssophila type strain (4M15).</title>
        <authorList>
            <person name="Abt B."/>
            <person name="Teshima H."/>
            <person name="Lucas S."/>
            <person name="Lapidus A."/>
            <person name="Del Rio T.G."/>
            <person name="Nolan M."/>
            <person name="Tice H."/>
            <person name="Cheng J.F."/>
            <person name="Pitluck S."/>
            <person name="Liolios K."/>
            <person name="Pagani I."/>
            <person name="Ivanova N."/>
            <person name="Mavromatis K."/>
            <person name="Pati A."/>
            <person name="Tapia R."/>
            <person name="Han C."/>
            <person name="Goodwin L."/>
            <person name="Chen A."/>
            <person name="Palaniappan K."/>
            <person name="Land M."/>
            <person name="Hauser L."/>
            <person name="Chang Y.J."/>
            <person name="Jeffries C.D."/>
            <person name="Rohde M."/>
            <person name="Goker M."/>
            <person name="Tindall B.J."/>
            <person name="Detter J.C."/>
            <person name="Woyke T."/>
            <person name="Bristow J."/>
            <person name="Eisen J.A."/>
            <person name="Markowitz V."/>
            <person name="Hugenholtz P."/>
            <person name="Klenk H.P."/>
            <person name="Kyrpides N.C."/>
        </authorList>
    </citation>
    <scope>NUCLEOTIDE SEQUENCE [LARGE SCALE GENOMIC DNA]</scope>
    <source>
        <strain evidence="3">DSM 17132 / JCM 16389 / KACC 11308 / NBRC 106382 / 4M15</strain>
    </source>
</reference>
<dbReference type="Proteomes" id="UP000007435">
    <property type="component" value="Chromosome"/>
</dbReference>
<evidence type="ECO:0000256" key="1">
    <source>
        <dbReference type="SAM" id="Phobius"/>
    </source>
</evidence>
<proteinExistence type="predicted"/>
<feature type="transmembrane region" description="Helical" evidence="1">
    <location>
        <begin position="104"/>
        <end position="123"/>
    </location>
</feature>
<dbReference type="KEGG" id="lby:Lbys_2523"/>
<accession>E4RYE9</accession>
<evidence type="ECO:0000313" key="3">
    <source>
        <dbReference type="Proteomes" id="UP000007435"/>
    </source>
</evidence>
<dbReference type="HOGENOM" id="CLU_1914424_0_0_10"/>
<keyword evidence="1" id="KW-0472">Membrane</keyword>
<sequence length="132" mass="15194">MIEDLLKETKPYQAPLHFSDQVMKNVEAQEALDEIFLQELIPNPVSAPPHFSQKVMKKVMIPSEVVDKKAWIYITAACVLFGLVAYYTPDKQTFRFDLPDFPKMHFPVVCAMAILGSSLLLLLDQWLRKRLN</sequence>
<reference key="1">
    <citation type="submission" date="2010-11" db="EMBL/GenBank/DDBJ databases">
        <title>The complete genome of Leadbetterella byssophila DSM 17132.</title>
        <authorList>
            <consortium name="US DOE Joint Genome Institute (JGI-PGF)"/>
            <person name="Lucas S."/>
            <person name="Copeland A."/>
            <person name="Lapidus A."/>
            <person name="Glavina del Rio T."/>
            <person name="Dalin E."/>
            <person name="Tice H."/>
            <person name="Bruce D."/>
            <person name="Goodwin L."/>
            <person name="Pitluck S."/>
            <person name="Kyrpides N."/>
            <person name="Mavromatis K."/>
            <person name="Ivanova N."/>
            <person name="Teshima H."/>
            <person name="Brettin T."/>
            <person name="Detter J.C."/>
            <person name="Han C."/>
            <person name="Tapia R."/>
            <person name="Land M."/>
            <person name="Hauser L."/>
            <person name="Markowitz V."/>
            <person name="Cheng J.-F."/>
            <person name="Hugenholtz P."/>
            <person name="Woyke T."/>
            <person name="Wu D."/>
            <person name="Tindall B."/>
            <person name="Pomrenke H.G."/>
            <person name="Brambilla E."/>
            <person name="Klenk H.-P."/>
            <person name="Eisen J.A."/>
        </authorList>
    </citation>
    <scope>NUCLEOTIDE SEQUENCE [LARGE SCALE GENOMIC DNA]</scope>
    <source>
        <strain>DSM 17132</strain>
    </source>
</reference>
<organism evidence="2 3">
    <name type="scientific">Leadbetterella byssophila (strain DSM 17132 / JCM 16389 / KACC 11308 / NBRC 106382 / 4M15)</name>
    <dbReference type="NCBI Taxonomy" id="649349"/>
    <lineage>
        <taxon>Bacteria</taxon>
        <taxon>Pseudomonadati</taxon>
        <taxon>Bacteroidota</taxon>
        <taxon>Cytophagia</taxon>
        <taxon>Cytophagales</taxon>
        <taxon>Leadbetterellaceae</taxon>
        <taxon>Leadbetterella</taxon>
    </lineage>
</organism>
<evidence type="ECO:0000313" key="2">
    <source>
        <dbReference type="EMBL" id="ADQ18185.1"/>
    </source>
</evidence>
<gene>
    <name evidence="2" type="ordered locus">Lbys_2523</name>
</gene>
<dbReference type="EMBL" id="CP002305">
    <property type="protein sequence ID" value="ADQ18185.1"/>
    <property type="molecule type" value="Genomic_DNA"/>
</dbReference>
<keyword evidence="1" id="KW-1133">Transmembrane helix</keyword>
<dbReference type="AlphaFoldDB" id="E4RYE9"/>
<dbReference type="STRING" id="649349.Lbys_2523"/>
<protein>
    <submittedName>
        <fullName evidence="2">Uncharacterized protein</fullName>
    </submittedName>
</protein>
<dbReference type="RefSeq" id="WP_013409225.1">
    <property type="nucleotide sequence ID" value="NC_014655.1"/>
</dbReference>
<name>E4RYE9_LEAB4</name>